<protein>
    <submittedName>
        <fullName evidence="1">Uncharacterized protein</fullName>
    </submittedName>
</protein>
<sequence length="43" mass="5119">MTRAAVSRSLLCRYSLLSWRVIPSLQSLVLRNWRLSLSWNRQT</sequence>
<evidence type="ECO:0000313" key="2">
    <source>
        <dbReference type="Proteomes" id="UP001153148"/>
    </source>
</evidence>
<accession>A0ABN7PGV8</accession>
<name>A0ABN7PGV8_TIMPD</name>
<dbReference type="EMBL" id="CAJPIN010055231">
    <property type="protein sequence ID" value="CAG2066518.1"/>
    <property type="molecule type" value="Genomic_DNA"/>
</dbReference>
<comment type="caution">
    <text evidence="1">The sequence shown here is derived from an EMBL/GenBank/DDBJ whole genome shotgun (WGS) entry which is preliminary data.</text>
</comment>
<organism evidence="1 2">
    <name type="scientific">Timema podura</name>
    <name type="common">Walking stick</name>
    <dbReference type="NCBI Taxonomy" id="61482"/>
    <lineage>
        <taxon>Eukaryota</taxon>
        <taxon>Metazoa</taxon>
        <taxon>Ecdysozoa</taxon>
        <taxon>Arthropoda</taxon>
        <taxon>Hexapoda</taxon>
        <taxon>Insecta</taxon>
        <taxon>Pterygota</taxon>
        <taxon>Neoptera</taxon>
        <taxon>Polyneoptera</taxon>
        <taxon>Phasmatodea</taxon>
        <taxon>Timematodea</taxon>
        <taxon>Timematoidea</taxon>
        <taxon>Timematidae</taxon>
        <taxon>Timema</taxon>
    </lineage>
</organism>
<reference evidence="1" key="1">
    <citation type="submission" date="2021-03" db="EMBL/GenBank/DDBJ databases">
        <authorList>
            <person name="Tran Van P."/>
        </authorList>
    </citation>
    <scope>NUCLEOTIDE SEQUENCE</scope>
</reference>
<keyword evidence="2" id="KW-1185">Reference proteome</keyword>
<dbReference type="Proteomes" id="UP001153148">
    <property type="component" value="Unassembled WGS sequence"/>
</dbReference>
<evidence type="ECO:0000313" key="1">
    <source>
        <dbReference type="EMBL" id="CAG2066518.1"/>
    </source>
</evidence>
<gene>
    <name evidence="1" type="ORF">TPAB3V08_LOCUS13461</name>
</gene>
<proteinExistence type="predicted"/>